<evidence type="ECO:0000313" key="3">
    <source>
        <dbReference type="Proteomes" id="UP000291097"/>
    </source>
</evidence>
<feature type="domain" description="HTH dtxR-type" evidence="1">
    <location>
        <begin position="32"/>
        <end position="73"/>
    </location>
</feature>
<gene>
    <name evidence="2" type="ORF">BDK88_1181</name>
</gene>
<dbReference type="InterPro" id="IPR036390">
    <property type="entry name" value="WH_DNA-bd_sf"/>
</dbReference>
<proteinExistence type="predicted"/>
<dbReference type="PANTHER" id="PTHR33238:SF7">
    <property type="entry name" value="IRON-DEPENDENT TRANSCRIPTIONAL REGULATOR"/>
    <property type="match status" value="1"/>
</dbReference>
<dbReference type="SMART" id="SM00529">
    <property type="entry name" value="HTH_DTXR"/>
    <property type="match status" value="1"/>
</dbReference>
<dbReference type="Proteomes" id="UP000291097">
    <property type="component" value="Unassembled WGS sequence"/>
</dbReference>
<dbReference type="PANTHER" id="PTHR33238">
    <property type="entry name" value="IRON (METAL) DEPENDENT REPRESSOR, DTXR FAMILY"/>
    <property type="match status" value="1"/>
</dbReference>
<dbReference type="RefSeq" id="WP_130499556.1">
    <property type="nucleotide sequence ID" value="NZ_SHMP01000003.1"/>
</dbReference>
<comment type="caution">
    <text evidence="2">The sequence shown here is derived from an EMBL/GenBank/DDBJ whole genome shotgun (WGS) entry which is preliminary data.</text>
</comment>
<protein>
    <submittedName>
        <fullName evidence="2">DtxR family Mn-dependent transcriptional regulator</fullName>
    </submittedName>
</protein>
<accession>A0A482YGL8</accession>
<dbReference type="GO" id="GO:0003677">
    <property type="term" value="F:DNA binding"/>
    <property type="evidence" value="ECO:0007669"/>
    <property type="project" value="InterPro"/>
</dbReference>
<dbReference type="Gene3D" id="1.10.10.10">
    <property type="entry name" value="Winged helix-like DNA-binding domain superfamily/Winged helix DNA-binding domain"/>
    <property type="match status" value="1"/>
</dbReference>
<dbReference type="AlphaFoldDB" id="A0A482YGL8"/>
<dbReference type="PROSITE" id="PS50944">
    <property type="entry name" value="HTH_DTXR"/>
    <property type="match status" value="1"/>
</dbReference>
<dbReference type="SUPFAM" id="SSF46785">
    <property type="entry name" value="Winged helix' DNA-binding domain"/>
    <property type="match status" value="1"/>
</dbReference>
<dbReference type="EMBL" id="SHMP01000003">
    <property type="protein sequence ID" value="RZV12280.1"/>
    <property type="molecule type" value="Genomic_DNA"/>
</dbReference>
<sequence>MATTSDDERIVSLSEGRYLCGLLTLTLADDPPISNSELADFLEVSAASVTEMLDSFEKEGLVTHEPYYGAELTACGERVAREFRWRRCAVQRFFEVTSRVQLQSEQAYRIGRLLSHEDVCKLSDRFDQPCSKYCEATEPDECNMLVS</sequence>
<organism evidence="2 3">
    <name type="scientific">Natrinema hispanicum</name>
    <dbReference type="NCBI Taxonomy" id="392421"/>
    <lineage>
        <taxon>Archaea</taxon>
        <taxon>Methanobacteriati</taxon>
        <taxon>Methanobacteriota</taxon>
        <taxon>Stenosarchaea group</taxon>
        <taxon>Halobacteria</taxon>
        <taxon>Halobacteriales</taxon>
        <taxon>Natrialbaceae</taxon>
        <taxon>Natrinema</taxon>
    </lineage>
</organism>
<dbReference type="GO" id="GO:0003700">
    <property type="term" value="F:DNA-binding transcription factor activity"/>
    <property type="evidence" value="ECO:0007669"/>
    <property type="project" value="InterPro"/>
</dbReference>
<name>A0A482YGL8_9EURY</name>
<dbReference type="InterPro" id="IPR036388">
    <property type="entry name" value="WH-like_DNA-bd_sf"/>
</dbReference>
<dbReference type="OrthoDB" id="266552at2157"/>
<dbReference type="GO" id="GO:0046914">
    <property type="term" value="F:transition metal ion binding"/>
    <property type="evidence" value="ECO:0007669"/>
    <property type="project" value="InterPro"/>
</dbReference>
<dbReference type="Pfam" id="PF01325">
    <property type="entry name" value="Fe_dep_repress"/>
    <property type="match status" value="1"/>
</dbReference>
<evidence type="ECO:0000259" key="1">
    <source>
        <dbReference type="PROSITE" id="PS50944"/>
    </source>
</evidence>
<reference evidence="2 3" key="1">
    <citation type="submission" date="2019-02" db="EMBL/GenBank/DDBJ databases">
        <title>Genomic Encyclopedia of Archaeal and Bacterial Type Strains, Phase II (KMG-II): from individual species to whole genera.</title>
        <authorList>
            <person name="Goeker M."/>
        </authorList>
    </citation>
    <scope>NUCLEOTIDE SEQUENCE [LARGE SCALE GENOMIC DNA]</scope>
    <source>
        <strain evidence="2 3">DSM 18328</strain>
    </source>
</reference>
<dbReference type="InterPro" id="IPR050536">
    <property type="entry name" value="DtxR_MntR_Metal-Reg"/>
</dbReference>
<dbReference type="InterPro" id="IPR022689">
    <property type="entry name" value="Iron_dep_repressor"/>
</dbReference>
<dbReference type="InterPro" id="IPR022687">
    <property type="entry name" value="HTH_DTXR"/>
</dbReference>
<evidence type="ECO:0000313" key="2">
    <source>
        <dbReference type="EMBL" id="RZV12280.1"/>
    </source>
</evidence>